<evidence type="ECO:0000313" key="11">
    <source>
        <dbReference type="Proteomes" id="UP000655225"/>
    </source>
</evidence>
<name>A0A834Z587_TETSI</name>
<evidence type="ECO:0000256" key="1">
    <source>
        <dbReference type="ARBA" id="ARBA00004123"/>
    </source>
</evidence>
<evidence type="ECO:0000256" key="3">
    <source>
        <dbReference type="ARBA" id="ARBA00023015"/>
    </source>
</evidence>
<dbReference type="GO" id="GO:0003677">
    <property type="term" value="F:DNA binding"/>
    <property type="evidence" value="ECO:0007669"/>
    <property type="project" value="UniProtKB-KW"/>
</dbReference>
<organism evidence="10 11">
    <name type="scientific">Tetracentron sinense</name>
    <name type="common">Spur-leaf</name>
    <dbReference type="NCBI Taxonomy" id="13715"/>
    <lineage>
        <taxon>Eukaryota</taxon>
        <taxon>Viridiplantae</taxon>
        <taxon>Streptophyta</taxon>
        <taxon>Embryophyta</taxon>
        <taxon>Tracheophyta</taxon>
        <taxon>Spermatophyta</taxon>
        <taxon>Magnoliopsida</taxon>
        <taxon>Trochodendrales</taxon>
        <taxon>Trochodendraceae</taxon>
        <taxon>Tetracentron</taxon>
    </lineage>
</organism>
<sequence length="446" mass="49672">MGRHSCCYKQKLRKGLWSPEEDEKLLGHITKYGHGCWSSVPKQAGLQRCGKSCRLRWINYLRPDLKRGTFSQQEENLIIELHAVLGNRWSQIAAQLPGRTDNEIKNLWNSCIKKKLRQRGIDPNTHKPLSEVENGEEKVPADMSNSEKAPGGSKELNLVKAENLKPQVVIPEPKPHLLAAEPYPLEGSPSSIIIGNNDSTTTPTKKFFLDRFVTSHESSTSSCRPSNSEGYFPLQQLNYGTNARLSANPNPSLWFNQNCRPFEMNSEYNTGSISTTLPSMSSSILPAPMGFKPSVSLPSDSPSTGSFSINRVPYWEAGTSSNSSSCNSGSSSSIELQSNNSFFDNSVFSWGLADCSTSDKEARIHSVEGEPEDIKWSEYLQTPFLLPATIQNQTPQPIYSEIKSETQFRTDGSTPWHQNQQQQPPLQASDIYAKDLQRFAAAFGQF</sequence>
<evidence type="ECO:0000256" key="2">
    <source>
        <dbReference type="ARBA" id="ARBA00022737"/>
    </source>
</evidence>
<keyword evidence="6" id="KW-0539">Nucleus</keyword>
<dbReference type="PANTHER" id="PTHR47997:SF75">
    <property type="entry name" value="MYB DOMAIN PROTEIN 55"/>
    <property type="match status" value="1"/>
</dbReference>
<dbReference type="SUPFAM" id="SSF46689">
    <property type="entry name" value="Homeodomain-like"/>
    <property type="match status" value="1"/>
</dbReference>
<keyword evidence="3" id="KW-0805">Transcription regulation</keyword>
<proteinExistence type="predicted"/>
<dbReference type="PANTHER" id="PTHR47997">
    <property type="entry name" value="MYB DOMAIN PROTEIN 55"/>
    <property type="match status" value="1"/>
</dbReference>
<dbReference type="InterPro" id="IPR051953">
    <property type="entry name" value="Plant_SW-associated_TFs"/>
</dbReference>
<comment type="subcellular location">
    <subcellularLocation>
        <location evidence="1">Nucleus</location>
    </subcellularLocation>
</comment>
<evidence type="ECO:0000259" key="9">
    <source>
        <dbReference type="PROSITE" id="PS51294"/>
    </source>
</evidence>
<dbReference type="SMART" id="SM00717">
    <property type="entry name" value="SANT"/>
    <property type="match status" value="2"/>
</dbReference>
<gene>
    <name evidence="10" type="ORF">HHK36_012133</name>
</gene>
<dbReference type="InterPro" id="IPR001005">
    <property type="entry name" value="SANT/Myb"/>
</dbReference>
<feature type="domain" description="Myb-like" evidence="8">
    <location>
        <begin position="62"/>
        <end position="112"/>
    </location>
</feature>
<dbReference type="FunFam" id="1.10.10.60:FF:000221">
    <property type="entry name" value="MYB transcription factor"/>
    <property type="match status" value="1"/>
</dbReference>
<dbReference type="Pfam" id="PF00249">
    <property type="entry name" value="Myb_DNA-binding"/>
    <property type="match status" value="2"/>
</dbReference>
<keyword evidence="5" id="KW-0804">Transcription</keyword>
<dbReference type="InterPro" id="IPR009057">
    <property type="entry name" value="Homeodomain-like_sf"/>
</dbReference>
<evidence type="ECO:0000259" key="8">
    <source>
        <dbReference type="PROSITE" id="PS50090"/>
    </source>
</evidence>
<comment type="caution">
    <text evidence="10">The sequence shown here is derived from an EMBL/GenBank/DDBJ whole genome shotgun (WGS) entry which is preliminary data.</text>
</comment>
<keyword evidence="2" id="KW-0677">Repeat</keyword>
<feature type="domain" description="HTH myb-type" evidence="9">
    <location>
        <begin position="62"/>
        <end position="116"/>
    </location>
</feature>
<keyword evidence="4" id="KW-0238">DNA-binding</keyword>
<dbReference type="AlphaFoldDB" id="A0A834Z587"/>
<evidence type="ECO:0000313" key="10">
    <source>
        <dbReference type="EMBL" id="KAF8401204.1"/>
    </source>
</evidence>
<dbReference type="GO" id="GO:0005634">
    <property type="term" value="C:nucleus"/>
    <property type="evidence" value="ECO:0007669"/>
    <property type="project" value="UniProtKB-SubCell"/>
</dbReference>
<evidence type="ECO:0000256" key="4">
    <source>
        <dbReference type="ARBA" id="ARBA00023125"/>
    </source>
</evidence>
<accession>A0A834Z587</accession>
<dbReference type="CDD" id="cd00167">
    <property type="entry name" value="SANT"/>
    <property type="match status" value="2"/>
</dbReference>
<feature type="domain" description="HTH myb-type" evidence="9">
    <location>
        <begin position="9"/>
        <end position="61"/>
    </location>
</feature>
<dbReference type="PROSITE" id="PS50090">
    <property type="entry name" value="MYB_LIKE"/>
    <property type="match status" value="2"/>
</dbReference>
<dbReference type="PROSITE" id="PS51294">
    <property type="entry name" value="HTH_MYB"/>
    <property type="match status" value="2"/>
</dbReference>
<reference evidence="10 11" key="1">
    <citation type="submission" date="2020-04" db="EMBL/GenBank/DDBJ databases">
        <title>Plant Genome Project.</title>
        <authorList>
            <person name="Zhang R.-G."/>
        </authorList>
    </citation>
    <scope>NUCLEOTIDE SEQUENCE [LARGE SCALE GENOMIC DNA]</scope>
    <source>
        <strain evidence="10">YNK0</strain>
        <tissue evidence="10">Leaf</tissue>
    </source>
</reference>
<feature type="domain" description="Myb-like" evidence="8">
    <location>
        <begin position="9"/>
        <end position="61"/>
    </location>
</feature>
<dbReference type="OMA" id="AEEIKWS"/>
<dbReference type="Proteomes" id="UP000655225">
    <property type="component" value="Unassembled WGS sequence"/>
</dbReference>
<dbReference type="FunFam" id="1.10.10.60:FF:000047">
    <property type="entry name" value="Myb transcription factor"/>
    <property type="match status" value="1"/>
</dbReference>
<dbReference type="OrthoDB" id="2143914at2759"/>
<dbReference type="InterPro" id="IPR017930">
    <property type="entry name" value="Myb_dom"/>
</dbReference>
<evidence type="ECO:0000256" key="5">
    <source>
        <dbReference type="ARBA" id="ARBA00023163"/>
    </source>
</evidence>
<evidence type="ECO:0000256" key="7">
    <source>
        <dbReference type="SAM" id="MobiDB-lite"/>
    </source>
</evidence>
<protein>
    <submittedName>
        <fullName evidence="10">Uncharacterized protein</fullName>
    </submittedName>
</protein>
<dbReference type="EMBL" id="JABCRI010000008">
    <property type="protein sequence ID" value="KAF8401204.1"/>
    <property type="molecule type" value="Genomic_DNA"/>
</dbReference>
<feature type="region of interest" description="Disordered" evidence="7">
    <location>
        <begin position="119"/>
        <end position="153"/>
    </location>
</feature>
<dbReference type="Gene3D" id="1.10.10.60">
    <property type="entry name" value="Homeodomain-like"/>
    <property type="match status" value="2"/>
</dbReference>
<feature type="compositionally biased region" description="Basic and acidic residues" evidence="7">
    <location>
        <begin position="124"/>
        <end position="140"/>
    </location>
</feature>
<keyword evidence="11" id="KW-1185">Reference proteome</keyword>
<evidence type="ECO:0000256" key="6">
    <source>
        <dbReference type="ARBA" id="ARBA00023242"/>
    </source>
</evidence>